<dbReference type="Proteomes" id="UP000315295">
    <property type="component" value="Unassembled WGS sequence"/>
</dbReference>
<sequence length="50" mass="5405">MHVMNDKEVSPNNKLVAYSEDTKGNEIYTVCVVDAEIGAHVGLLLVVTTS</sequence>
<evidence type="ECO:0000313" key="3">
    <source>
        <dbReference type="Proteomes" id="UP000315295"/>
    </source>
</evidence>
<evidence type="ECO:0000313" key="2">
    <source>
        <dbReference type="EMBL" id="TQE00904.1"/>
    </source>
</evidence>
<comment type="caution">
    <text evidence="2">The sequence shown here is derived from an EMBL/GenBank/DDBJ whole genome shotgun (WGS) entry which is preliminary data.</text>
</comment>
<dbReference type="Pfam" id="PF02897">
    <property type="entry name" value="Peptidase_S9_N"/>
    <property type="match status" value="1"/>
</dbReference>
<dbReference type="GO" id="GO:0004252">
    <property type="term" value="F:serine-type endopeptidase activity"/>
    <property type="evidence" value="ECO:0007669"/>
    <property type="project" value="InterPro"/>
</dbReference>
<dbReference type="EMBL" id="VIEB01000204">
    <property type="protein sequence ID" value="TQE00904.1"/>
    <property type="molecule type" value="Genomic_DNA"/>
</dbReference>
<reference evidence="2 3" key="1">
    <citation type="journal article" date="2019" name="G3 (Bethesda)">
        <title>Sequencing of a Wild Apple (Malus baccata) Genome Unravels the Differences Between Cultivated and Wild Apple Species Regarding Disease Resistance and Cold Tolerance.</title>
        <authorList>
            <person name="Chen X."/>
        </authorList>
    </citation>
    <scope>NUCLEOTIDE SEQUENCE [LARGE SCALE GENOMIC DNA]</scope>
    <source>
        <strain evidence="3">cv. Shandingzi</strain>
        <tissue evidence="2">Leaves</tissue>
    </source>
</reference>
<dbReference type="STRING" id="106549.A0A540MQ41"/>
<feature type="domain" description="Peptidase S9A N-terminal" evidence="1">
    <location>
        <begin position="4"/>
        <end position="39"/>
    </location>
</feature>
<dbReference type="Gene3D" id="2.130.10.120">
    <property type="entry name" value="Prolyl oligopeptidase, N-terminal domain"/>
    <property type="match status" value="1"/>
</dbReference>
<protein>
    <recommendedName>
        <fullName evidence="1">Peptidase S9A N-terminal domain-containing protein</fullName>
    </recommendedName>
</protein>
<proteinExistence type="predicted"/>
<dbReference type="AlphaFoldDB" id="A0A540MQ41"/>
<dbReference type="InterPro" id="IPR023302">
    <property type="entry name" value="Pept_S9A_N"/>
</dbReference>
<keyword evidence="3" id="KW-1185">Reference proteome</keyword>
<dbReference type="SUPFAM" id="SSF50993">
    <property type="entry name" value="Peptidase/esterase 'gauge' domain"/>
    <property type="match status" value="1"/>
</dbReference>
<organism evidence="2 3">
    <name type="scientific">Malus baccata</name>
    <name type="common">Siberian crab apple</name>
    <name type="synonym">Pyrus baccata</name>
    <dbReference type="NCBI Taxonomy" id="106549"/>
    <lineage>
        <taxon>Eukaryota</taxon>
        <taxon>Viridiplantae</taxon>
        <taxon>Streptophyta</taxon>
        <taxon>Embryophyta</taxon>
        <taxon>Tracheophyta</taxon>
        <taxon>Spermatophyta</taxon>
        <taxon>Magnoliopsida</taxon>
        <taxon>eudicotyledons</taxon>
        <taxon>Gunneridae</taxon>
        <taxon>Pentapetalae</taxon>
        <taxon>rosids</taxon>
        <taxon>fabids</taxon>
        <taxon>Rosales</taxon>
        <taxon>Rosaceae</taxon>
        <taxon>Amygdaloideae</taxon>
        <taxon>Maleae</taxon>
        <taxon>Malus</taxon>
    </lineage>
</organism>
<name>A0A540MQ41_MALBA</name>
<evidence type="ECO:0000259" key="1">
    <source>
        <dbReference type="Pfam" id="PF02897"/>
    </source>
</evidence>
<accession>A0A540MQ41</accession>
<gene>
    <name evidence="2" type="ORF">C1H46_013444</name>
</gene>